<dbReference type="HOGENOM" id="CLU_2888112_0_0_1"/>
<sequence length="63" mass="7094">MVSRREDNRLSDLESCVTKVRRSSSQFKIGEGRLSRGYAELAVVSLTLSPNCIPVHVLFSVWL</sequence>
<dbReference type="AlphaFoldDB" id="B4IR83"/>
<reference evidence="1 2" key="1">
    <citation type="journal article" date="2007" name="Nature">
        <title>Evolution of genes and genomes on the Drosophila phylogeny.</title>
        <authorList>
            <consortium name="Drosophila 12 Genomes Consortium"/>
            <person name="Clark A.G."/>
            <person name="Eisen M.B."/>
            <person name="Smith D.R."/>
            <person name="Bergman C.M."/>
            <person name="Oliver B."/>
            <person name="Markow T.A."/>
            <person name="Kaufman T.C."/>
            <person name="Kellis M."/>
            <person name="Gelbart W."/>
            <person name="Iyer V.N."/>
            <person name="Pollard D.A."/>
            <person name="Sackton T.B."/>
            <person name="Larracuente A.M."/>
            <person name="Singh N.D."/>
            <person name="Abad J.P."/>
            <person name="Abt D.N."/>
            <person name="Adryan B."/>
            <person name="Aguade M."/>
            <person name="Akashi H."/>
            <person name="Anderson W.W."/>
            <person name="Aquadro C.F."/>
            <person name="Ardell D.H."/>
            <person name="Arguello R."/>
            <person name="Artieri C.G."/>
            <person name="Barbash D.A."/>
            <person name="Barker D."/>
            <person name="Barsanti P."/>
            <person name="Batterham P."/>
            <person name="Batzoglou S."/>
            <person name="Begun D."/>
            <person name="Bhutkar A."/>
            <person name="Blanco E."/>
            <person name="Bosak S.A."/>
            <person name="Bradley R.K."/>
            <person name="Brand A.D."/>
            <person name="Brent M.R."/>
            <person name="Brooks A.N."/>
            <person name="Brown R.H."/>
            <person name="Butlin R.K."/>
            <person name="Caggese C."/>
            <person name="Calvi B.R."/>
            <person name="Bernardo de Carvalho A."/>
            <person name="Caspi A."/>
            <person name="Castrezana S."/>
            <person name="Celniker S.E."/>
            <person name="Chang J.L."/>
            <person name="Chapple C."/>
            <person name="Chatterji S."/>
            <person name="Chinwalla A."/>
            <person name="Civetta A."/>
            <person name="Clifton S.W."/>
            <person name="Comeron J.M."/>
            <person name="Costello J.C."/>
            <person name="Coyne J.A."/>
            <person name="Daub J."/>
            <person name="David R.G."/>
            <person name="Delcher A.L."/>
            <person name="Delehaunty K."/>
            <person name="Do C.B."/>
            <person name="Ebling H."/>
            <person name="Edwards K."/>
            <person name="Eickbush T."/>
            <person name="Evans J.D."/>
            <person name="Filipski A."/>
            <person name="Findeiss S."/>
            <person name="Freyhult E."/>
            <person name="Fulton L."/>
            <person name="Fulton R."/>
            <person name="Garcia A.C."/>
            <person name="Gardiner A."/>
            <person name="Garfield D.A."/>
            <person name="Garvin B.E."/>
            <person name="Gibson G."/>
            <person name="Gilbert D."/>
            <person name="Gnerre S."/>
            <person name="Godfrey J."/>
            <person name="Good R."/>
            <person name="Gotea V."/>
            <person name="Gravely B."/>
            <person name="Greenberg A.J."/>
            <person name="Griffiths-Jones S."/>
            <person name="Gross S."/>
            <person name="Guigo R."/>
            <person name="Gustafson E.A."/>
            <person name="Haerty W."/>
            <person name="Hahn M.W."/>
            <person name="Halligan D.L."/>
            <person name="Halpern A.L."/>
            <person name="Halter G.M."/>
            <person name="Han M.V."/>
            <person name="Heger A."/>
            <person name="Hillier L."/>
            <person name="Hinrichs A.S."/>
            <person name="Holmes I."/>
            <person name="Hoskins R.A."/>
            <person name="Hubisz M.J."/>
            <person name="Hultmark D."/>
            <person name="Huntley M.A."/>
            <person name="Jaffe D.B."/>
            <person name="Jagadeeshan S."/>
            <person name="Jeck W.R."/>
            <person name="Johnson J."/>
            <person name="Jones C.D."/>
            <person name="Jordan W.C."/>
            <person name="Karpen G.H."/>
            <person name="Kataoka E."/>
            <person name="Keightley P.D."/>
            <person name="Kheradpour P."/>
            <person name="Kirkness E.F."/>
            <person name="Koerich L.B."/>
            <person name="Kristiansen K."/>
            <person name="Kudrna D."/>
            <person name="Kulathinal R.J."/>
            <person name="Kumar S."/>
            <person name="Kwok R."/>
            <person name="Lander E."/>
            <person name="Langley C.H."/>
            <person name="Lapoint R."/>
            <person name="Lazzaro B.P."/>
            <person name="Lee S.J."/>
            <person name="Levesque L."/>
            <person name="Li R."/>
            <person name="Lin C.F."/>
            <person name="Lin M.F."/>
            <person name="Lindblad-Toh K."/>
            <person name="Llopart A."/>
            <person name="Long M."/>
            <person name="Low L."/>
            <person name="Lozovsky E."/>
            <person name="Lu J."/>
            <person name="Luo M."/>
            <person name="Machado C.A."/>
            <person name="Makalowski W."/>
            <person name="Marzo M."/>
            <person name="Matsuda M."/>
            <person name="Matzkin L."/>
            <person name="McAllister B."/>
            <person name="McBride C.S."/>
            <person name="McKernan B."/>
            <person name="McKernan K."/>
            <person name="Mendez-Lago M."/>
            <person name="Minx P."/>
            <person name="Mollenhauer M.U."/>
            <person name="Montooth K."/>
            <person name="Mount S.M."/>
            <person name="Mu X."/>
            <person name="Myers E."/>
            <person name="Negre B."/>
            <person name="Newfeld S."/>
            <person name="Nielsen R."/>
            <person name="Noor M.A."/>
            <person name="O'Grady P."/>
            <person name="Pachter L."/>
            <person name="Papaceit M."/>
            <person name="Parisi M.J."/>
            <person name="Parisi M."/>
            <person name="Parts L."/>
            <person name="Pedersen J.S."/>
            <person name="Pesole G."/>
            <person name="Phillippy A.M."/>
            <person name="Ponting C.P."/>
            <person name="Pop M."/>
            <person name="Porcelli D."/>
            <person name="Powell J.R."/>
            <person name="Prohaska S."/>
            <person name="Pruitt K."/>
            <person name="Puig M."/>
            <person name="Quesneville H."/>
            <person name="Ram K.R."/>
            <person name="Rand D."/>
            <person name="Rasmussen M.D."/>
            <person name="Reed L.K."/>
            <person name="Reenan R."/>
            <person name="Reily A."/>
            <person name="Remington K.A."/>
            <person name="Rieger T.T."/>
            <person name="Ritchie M.G."/>
            <person name="Robin C."/>
            <person name="Rogers Y.H."/>
            <person name="Rohde C."/>
            <person name="Rozas J."/>
            <person name="Rubenfield M.J."/>
            <person name="Ruiz A."/>
            <person name="Russo S."/>
            <person name="Salzberg S.L."/>
            <person name="Sanchez-Gracia A."/>
            <person name="Saranga D.J."/>
            <person name="Sato H."/>
            <person name="Schaeffer S.W."/>
            <person name="Schatz M.C."/>
            <person name="Schlenke T."/>
            <person name="Schwartz R."/>
            <person name="Segarra C."/>
            <person name="Singh R.S."/>
            <person name="Sirot L."/>
            <person name="Sirota M."/>
            <person name="Sisneros N.B."/>
            <person name="Smith C.D."/>
            <person name="Smith T.F."/>
            <person name="Spieth J."/>
            <person name="Stage D.E."/>
            <person name="Stark A."/>
            <person name="Stephan W."/>
            <person name="Strausberg R.L."/>
            <person name="Strempel S."/>
            <person name="Sturgill D."/>
            <person name="Sutton G."/>
            <person name="Sutton G.G."/>
            <person name="Tao W."/>
            <person name="Teichmann S."/>
            <person name="Tobari Y.N."/>
            <person name="Tomimura Y."/>
            <person name="Tsolas J.M."/>
            <person name="Valente V.L."/>
            <person name="Venter E."/>
            <person name="Venter J.C."/>
            <person name="Vicario S."/>
            <person name="Vieira F.G."/>
            <person name="Vilella A.J."/>
            <person name="Villasante A."/>
            <person name="Walenz B."/>
            <person name="Wang J."/>
            <person name="Wasserman M."/>
            <person name="Watts T."/>
            <person name="Wilson D."/>
            <person name="Wilson R.K."/>
            <person name="Wing R.A."/>
            <person name="Wolfner M.F."/>
            <person name="Wong A."/>
            <person name="Wong G.K."/>
            <person name="Wu C.I."/>
            <person name="Wu G."/>
            <person name="Yamamoto D."/>
            <person name="Yang H.P."/>
            <person name="Yang S.P."/>
            <person name="Yorke J.A."/>
            <person name="Yoshida K."/>
            <person name="Zdobnov E."/>
            <person name="Zhang P."/>
            <person name="Zhang Y."/>
            <person name="Zimin A.V."/>
            <person name="Baldwin J."/>
            <person name="Abdouelleil A."/>
            <person name="Abdulkadir J."/>
            <person name="Abebe A."/>
            <person name="Abera B."/>
            <person name="Abreu J."/>
            <person name="Acer S.C."/>
            <person name="Aftuck L."/>
            <person name="Alexander A."/>
            <person name="An P."/>
            <person name="Anderson E."/>
            <person name="Anderson S."/>
            <person name="Arachi H."/>
            <person name="Azer M."/>
            <person name="Bachantsang P."/>
            <person name="Barry A."/>
            <person name="Bayul T."/>
            <person name="Berlin A."/>
            <person name="Bessette D."/>
            <person name="Bloom T."/>
            <person name="Blye J."/>
            <person name="Boguslavskiy L."/>
            <person name="Bonnet C."/>
            <person name="Boukhgalter B."/>
            <person name="Bourzgui I."/>
            <person name="Brown A."/>
            <person name="Cahill P."/>
            <person name="Channer S."/>
            <person name="Cheshatsang Y."/>
            <person name="Chuda L."/>
            <person name="Citroen M."/>
            <person name="Collymore A."/>
            <person name="Cooke P."/>
            <person name="Costello M."/>
            <person name="D'Aco K."/>
            <person name="Daza R."/>
            <person name="De Haan G."/>
            <person name="DeGray S."/>
            <person name="DeMaso C."/>
            <person name="Dhargay N."/>
            <person name="Dooley K."/>
            <person name="Dooley E."/>
            <person name="Doricent M."/>
            <person name="Dorje P."/>
            <person name="Dorjee K."/>
            <person name="Dupes A."/>
            <person name="Elong R."/>
            <person name="Falk J."/>
            <person name="Farina A."/>
            <person name="Faro S."/>
            <person name="Ferguson D."/>
            <person name="Fisher S."/>
            <person name="Foley C.D."/>
            <person name="Franke A."/>
            <person name="Friedrich D."/>
            <person name="Gadbois L."/>
            <person name="Gearin G."/>
            <person name="Gearin C.R."/>
            <person name="Giannoukos G."/>
            <person name="Goode T."/>
            <person name="Graham J."/>
            <person name="Grandbois E."/>
            <person name="Grewal S."/>
            <person name="Gyaltsen K."/>
            <person name="Hafez N."/>
            <person name="Hagos B."/>
            <person name="Hall J."/>
            <person name="Henson C."/>
            <person name="Hollinger A."/>
            <person name="Honan T."/>
            <person name="Huard M.D."/>
            <person name="Hughes L."/>
            <person name="Hurhula B."/>
            <person name="Husby M.E."/>
            <person name="Kamat A."/>
            <person name="Kanga B."/>
            <person name="Kashin S."/>
            <person name="Khazanovich D."/>
            <person name="Kisner P."/>
            <person name="Lance K."/>
            <person name="Lara M."/>
            <person name="Lee W."/>
            <person name="Lennon N."/>
            <person name="Letendre F."/>
            <person name="LeVine R."/>
            <person name="Lipovsky A."/>
            <person name="Liu X."/>
            <person name="Liu J."/>
            <person name="Liu S."/>
            <person name="Lokyitsang T."/>
            <person name="Lokyitsang Y."/>
            <person name="Lubonja R."/>
            <person name="Lui A."/>
            <person name="MacDonald P."/>
            <person name="Magnisalis V."/>
            <person name="Maru K."/>
            <person name="Matthews C."/>
            <person name="McCusker W."/>
            <person name="McDonough S."/>
            <person name="Mehta T."/>
            <person name="Meldrim J."/>
            <person name="Meneus L."/>
            <person name="Mihai O."/>
            <person name="Mihalev A."/>
            <person name="Mihova T."/>
            <person name="Mittelman R."/>
            <person name="Mlenga V."/>
            <person name="Montmayeur A."/>
            <person name="Mulrain L."/>
            <person name="Navidi A."/>
            <person name="Naylor J."/>
            <person name="Negash T."/>
            <person name="Nguyen T."/>
            <person name="Nguyen N."/>
            <person name="Nicol R."/>
            <person name="Norbu C."/>
            <person name="Norbu N."/>
            <person name="Novod N."/>
            <person name="O'Neill B."/>
            <person name="Osman S."/>
            <person name="Markiewicz E."/>
            <person name="Oyono O.L."/>
            <person name="Patti C."/>
            <person name="Phunkhang P."/>
            <person name="Pierre F."/>
            <person name="Priest M."/>
            <person name="Raghuraman S."/>
            <person name="Rege F."/>
            <person name="Reyes R."/>
            <person name="Rise C."/>
            <person name="Rogov P."/>
            <person name="Ross K."/>
            <person name="Ryan E."/>
            <person name="Settipalli S."/>
            <person name="Shea T."/>
            <person name="Sherpa N."/>
            <person name="Shi L."/>
            <person name="Shih D."/>
            <person name="Sparrow T."/>
            <person name="Spaulding J."/>
            <person name="Stalker J."/>
            <person name="Stange-Thomann N."/>
            <person name="Stavropoulos S."/>
            <person name="Stone C."/>
            <person name="Strader C."/>
            <person name="Tesfaye S."/>
            <person name="Thomson T."/>
            <person name="Thoulutsang Y."/>
            <person name="Thoulutsang D."/>
            <person name="Topham K."/>
            <person name="Topping I."/>
            <person name="Tsamla T."/>
            <person name="Vassiliev H."/>
            <person name="Vo A."/>
            <person name="Wangchuk T."/>
            <person name="Wangdi T."/>
            <person name="Weiand M."/>
            <person name="Wilkinson J."/>
            <person name="Wilson A."/>
            <person name="Yadav S."/>
            <person name="Young G."/>
            <person name="Yu Q."/>
            <person name="Zembek L."/>
            <person name="Zhong D."/>
            <person name="Zimmer A."/>
            <person name="Zwirko Z."/>
            <person name="Jaffe D.B."/>
            <person name="Alvarez P."/>
            <person name="Brockman W."/>
            <person name="Butler J."/>
            <person name="Chin C."/>
            <person name="Gnerre S."/>
            <person name="Grabherr M."/>
            <person name="Kleber M."/>
            <person name="Mauceli E."/>
            <person name="MacCallum I."/>
        </authorList>
    </citation>
    <scope>NUCLEOTIDE SEQUENCE [LARGE SCALE GENOMIC DNA]</scope>
    <source>
        <strain evidence="2">MSH-3 / Tucson 14011-0111.49</strain>
    </source>
</reference>
<dbReference type="EMBL" id="CH691498">
    <property type="protein sequence ID" value="EDW33262.1"/>
    <property type="molecule type" value="Genomic_DNA"/>
</dbReference>
<accession>B4IR83</accession>
<protein>
    <submittedName>
        <fullName evidence="1">GL24022</fullName>
    </submittedName>
</protein>
<proteinExistence type="predicted"/>
<organism evidence="2">
    <name type="scientific">Drosophila persimilis</name>
    <name type="common">Fruit fly</name>
    <dbReference type="NCBI Taxonomy" id="7234"/>
    <lineage>
        <taxon>Eukaryota</taxon>
        <taxon>Metazoa</taxon>
        <taxon>Ecdysozoa</taxon>
        <taxon>Arthropoda</taxon>
        <taxon>Hexapoda</taxon>
        <taxon>Insecta</taxon>
        <taxon>Pterygota</taxon>
        <taxon>Neoptera</taxon>
        <taxon>Endopterygota</taxon>
        <taxon>Diptera</taxon>
        <taxon>Brachycera</taxon>
        <taxon>Muscomorpha</taxon>
        <taxon>Ephydroidea</taxon>
        <taxon>Drosophilidae</taxon>
        <taxon>Drosophila</taxon>
        <taxon>Sophophora</taxon>
    </lineage>
</organism>
<dbReference type="Proteomes" id="UP000008744">
    <property type="component" value="Unassembled WGS sequence"/>
</dbReference>
<evidence type="ECO:0000313" key="2">
    <source>
        <dbReference type="Proteomes" id="UP000008744"/>
    </source>
</evidence>
<gene>
    <name evidence="1" type="primary">Dper\GL24022</name>
    <name evidence="1" type="ORF">Dper_GL24022</name>
</gene>
<name>B4IR83_DROPE</name>
<keyword evidence="2" id="KW-1185">Reference proteome</keyword>
<evidence type="ECO:0000313" key="1">
    <source>
        <dbReference type="EMBL" id="EDW33262.1"/>
    </source>
</evidence>